<gene>
    <name evidence="1" type="ORF">EVAR_11321_1</name>
</gene>
<name>A0A4C1U0R8_EUMVA</name>
<dbReference type="AlphaFoldDB" id="A0A4C1U0R8"/>
<reference evidence="1 2" key="1">
    <citation type="journal article" date="2019" name="Commun. Biol.">
        <title>The bagworm genome reveals a unique fibroin gene that provides high tensile strength.</title>
        <authorList>
            <person name="Kono N."/>
            <person name="Nakamura H."/>
            <person name="Ohtoshi R."/>
            <person name="Tomita M."/>
            <person name="Numata K."/>
            <person name="Arakawa K."/>
        </authorList>
    </citation>
    <scope>NUCLEOTIDE SEQUENCE [LARGE SCALE GENOMIC DNA]</scope>
</reference>
<sequence length="100" mass="10937">MFARFTQSELRLSDMSLMLVGVAAIVHHNIHTSSVATTNSPPRNRAALSLRGLARYLLLDTSLSFCKIKGVPGNTLECHIKIPLVQYKSPGLLSSNTTTR</sequence>
<dbReference type="Proteomes" id="UP000299102">
    <property type="component" value="Unassembled WGS sequence"/>
</dbReference>
<protein>
    <submittedName>
        <fullName evidence="1">Uncharacterized protein</fullName>
    </submittedName>
</protein>
<dbReference type="EMBL" id="BGZK01000113">
    <property type="protein sequence ID" value="GBP19931.1"/>
    <property type="molecule type" value="Genomic_DNA"/>
</dbReference>
<accession>A0A4C1U0R8</accession>
<organism evidence="1 2">
    <name type="scientific">Eumeta variegata</name>
    <name type="common">Bagworm moth</name>
    <name type="synonym">Eumeta japonica</name>
    <dbReference type="NCBI Taxonomy" id="151549"/>
    <lineage>
        <taxon>Eukaryota</taxon>
        <taxon>Metazoa</taxon>
        <taxon>Ecdysozoa</taxon>
        <taxon>Arthropoda</taxon>
        <taxon>Hexapoda</taxon>
        <taxon>Insecta</taxon>
        <taxon>Pterygota</taxon>
        <taxon>Neoptera</taxon>
        <taxon>Endopterygota</taxon>
        <taxon>Lepidoptera</taxon>
        <taxon>Glossata</taxon>
        <taxon>Ditrysia</taxon>
        <taxon>Tineoidea</taxon>
        <taxon>Psychidae</taxon>
        <taxon>Oiketicinae</taxon>
        <taxon>Eumeta</taxon>
    </lineage>
</organism>
<comment type="caution">
    <text evidence="1">The sequence shown here is derived from an EMBL/GenBank/DDBJ whole genome shotgun (WGS) entry which is preliminary data.</text>
</comment>
<evidence type="ECO:0000313" key="1">
    <source>
        <dbReference type="EMBL" id="GBP19931.1"/>
    </source>
</evidence>
<keyword evidence="2" id="KW-1185">Reference proteome</keyword>
<proteinExistence type="predicted"/>
<evidence type="ECO:0000313" key="2">
    <source>
        <dbReference type="Proteomes" id="UP000299102"/>
    </source>
</evidence>